<reference evidence="6 7" key="1">
    <citation type="journal article" date="2012" name="Appl. Environ. Microbiol.">
        <title>Short-read sequencing for genomic analysis of the brown rot fungus Fibroporia radiculosa.</title>
        <authorList>
            <person name="Tang J.D."/>
            <person name="Perkins A.D."/>
            <person name="Sonstegard T.S."/>
            <person name="Schroeder S.G."/>
            <person name="Burgess S.C."/>
            <person name="Diehl S.V."/>
        </authorList>
    </citation>
    <scope>NUCLEOTIDE SEQUENCE [LARGE SCALE GENOMIC DNA]</scope>
    <source>
        <strain evidence="6 7">TFFH 294</strain>
    </source>
</reference>
<evidence type="ECO:0000256" key="1">
    <source>
        <dbReference type="ARBA" id="ARBA00005854"/>
    </source>
</evidence>
<dbReference type="PROSITE" id="PS00670">
    <property type="entry name" value="D_2_HYDROXYACID_DH_2"/>
    <property type="match status" value="1"/>
</dbReference>
<comment type="similarity">
    <text evidence="1 3">Belongs to the D-isomer specific 2-hydroxyacid dehydrogenase family.</text>
</comment>
<dbReference type="EMBL" id="HE797161">
    <property type="protein sequence ID" value="CCM04652.1"/>
    <property type="molecule type" value="Genomic_DNA"/>
</dbReference>
<dbReference type="InterPro" id="IPR006140">
    <property type="entry name" value="D-isomer_DH_NAD-bd"/>
</dbReference>
<dbReference type="InterPro" id="IPR029752">
    <property type="entry name" value="D-isomer_DH_CS1"/>
</dbReference>
<dbReference type="Pfam" id="PF00389">
    <property type="entry name" value="2-Hacid_dh"/>
    <property type="match status" value="1"/>
</dbReference>
<feature type="domain" description="D-isomer specific 2-hydroxyacid dehydrogenase catalytic" evidence="4">
    <location>
        <begin position="76"/>
        <end position="332"/>
    </location>
</feature>
<dbReference type="GeneID" id="24099563"/>
<dbReference type="HOGENOM" id="CLU_019796_1_2_1"/>
<dbReference type="GO" id="GO:0030267">
    <property type="term" value="F:glyoxylate reductase (NADPH) activity"/>
    <property type="evidence" value="ECO:0007669"/>
    <property type="project" value="TreeGrafter"/>
</dbReference>
<dbReference type="Pfam" id="PF02826">
    <property type="entry name" value="2-Hacid_dh_C"/>
    <property type="match status" value="1"/>
</dbReference>
<dbReference type="Gene3D" id="3.40.50.720">
    <property type="entry name" value="NAD(P)-binding Rossmann-like Domain"/>
    <property type="match status" value="2"/>
</dbReference>
<dbReference type="PROSITE" id="PS00065">
    <property type="entry name" value="D_2_HYDROXYACID_DH_1"/>
    <property type="match status" value="1"/>
</dbReference>
<dbReference type="InterPro" id="IPR050223">
    <property type="entry name" value="D-isomer_2-hydroxyacid_DH"/>
</dbReference>
<dbReference type="InterPro" id="IPR029753">
    <property type="entry name" value="D-isomer_DH_CS"/>
</dbReference>
<sequence length="342" mass="37305">MSAVRSPFVHLSCHPDQVLWAKDEVPSLFNGIADVFHLDPSVNRTDFLASFQPGGPFEGAVGLFRKNHSTARIGLFDKELINALPSSIAWIAHVGAGYDQVDAGACKARGIRLSNTPHAVDDATATTSLYLLISTMRCFSKAERSVRAGLWKSQHSAAHAHDLSGKAVAILGLGGIGLRFAELVRAFPMRVLYHSRRKVAHAPEWCEYYDAGRLDEMLAQADALSIHVPLNEHTAGMVDEKMIRKLKKGAVIVNTARGKVTDEEAMMRALQDGHLSGVGLDVYPDEPNVDPRWLDFPNVTLLPHIGTGTLESAKALEVRALENLRDFLVAGAGKDLVPEFMQ</sequence>
<dbReference type="GO" id="GO:0051287">
    <property type="term" value="F:NAD binding"/>
    <property type="evidence" value="ECO:0007669"/>
    <property type="project" value="InterPro"/>
</dbReference>
<keyword evidence="2 3" id="KW-0560">Oxidoreductase</keyword>
<dbReference type="GO" id="GO:0016618">
    <property type="term" value="F:hydroxypyruvate reductase [NAD(P)H] activity"/>
    <property type="evidence" value="ECO:0007669"/>
    <property type="project" value="TreeGrafter"/>
</dbReference>
<dbReference type="GO" id="GO:0005829">
    <property type="term" value="C:cytosol"/>
    <property type="evidence" value="ECO:0007669"/>
    <property type="project" value="TreeGrafter"/>
</dbReference>
<evidence type="ECO:0000256" key="2">
    <source>
        <dbReference type="ARBA" id="ARBA00023002"/>
    </source>
</evidence>
<dbReference type="FunCoup" id="J4HZQ8">
    <property type="interactions" value="301"/>
</dbReference>
<proteinExistence type="inferred from homology"/>
<dbReference type="PANTHER" id="PTHR10996">
    <property type="entry name" value="2-HYDROXYACID DEHYDROGENASE-RELATED"/>
    <property type="match status" value="1"/>
</dbReference>
<evidence type="ECO:0000256" key="3">
    <source>
        <dbReference type="RuleBase" id="RU003719"/>
    </source>
</evidence>
<evidence type="ECO:0000313" key="6">
    <source>
        <dbReference type="EMBL" id="CCM04652.1"/>
    </source>
</evidence>
<dbReference type="InParanoid" id="J4HZQ8"/>
<evidence type="ECO:0000259" key="4">
    <source>
        <dbReference type="Pfam" id="PF00389"/>
    </source>
</evidence>
<gene>
    <name evidence="6" type="ORF">FIBRA_06836</name>
</gene>
<dbReference type="PANTHER" id="PTHR10996:SF257">
    <property type="entry name" value="GLYOXYLATE REDUCTASE 1"/>
    <property type="match status" value="1"/>
</dbReference>
<dbReference type="OrthoDB" id="9991913at2759"/>
<feature type="domain" description="D-isomer specific 2-hydroxyacid dehydrogenase NAD-binding" evidence="5">
    <location>
        <begin position="130"/>
        <end position="306"/>
    </location>
</feature>
<keyword evidence="7" id="KW-1185">Reference proteome</keyword>
<dbReference type="Proteomes" id="UP000006352">
    <property type="component" value="Unassembled WGS sequence"/>
</dbReference>
<organism evidence="6 7">
    <name type="scientific">Fibroporia radiculosa</name>
    <dbReference type="NCBI Taxonomy" id="599839"/>
    <lineage>
        <taxon>Eukaryota</taxon>
        <taxon>Fungi</taxon>
        <taxon>Dikarya</taxon>
        <taxon>Basidiomycota</taxon>
        <taxon>Agaricomycotina</taxon>
        <taxon>Agaricomycetes</taxon>
        <taxon>Polyporales</taxon>
        <taxon>Fibroporiaceae</taxon>
        <taxon>Fibroporia</taxon>
    </lineage>
</organism>
<evidence type="ECO:0000259" key="5">
    <source>
        <dbReference type="Pfam" id="PF02826"/>
    </source>
</evidence>
<evidence type="ECO:0000313" key="7">
    <source>
        <dbReference type="Proteomes" id="UP000006352"/>
    </source>
</evidence>
<dbReference type="InterPro" id="IPR006139">
    <property type="entry name" value="D-isomer_2_OHA_DH_cat_dom"/>
</dbReference>
<dbReference type="SUPFAM" id="SSF52283">
    <property type="entry name" value="Formate/glycerate dehydrogenase catalytic domain-like"/>
    <property type="match status" value="1"/>
</dbReference>
<evidence type="ECO:0008006" key="8">
    <source>
        <dbReference type="Google" id="ProtNLM"/>
    </source>
</evidence>
<dbReference type="InterPro" id="IPR036291">
    <property type="entry name" value="NAD(P)-bd_dom_sf"/>
</dbReference>
<protein>
    <recommendedName>
        <fullName evidence="8">D-isomer specific 2-hydroxyacid dehydrogenase NAD-binding domain-containing protein</fullName>
    </recommendedName>
</protein>
<dbReference type="SUPFAM" id="SSF51735">
    <property type="entry name" value="NAD(P)-binding Rossmann-fold domains"/>
    <property type="match status" value="1"/>
</dbReference>
<accession>J4HZQ8</accession>
<dbReference type="PROSITE" id="PS00671">
    <property type="entry name" value="D_2_HYDROXYACID_DH_3"/>
    <property type="match status" value="1"/>
</dbReference>
<dbReference type="STRING" id="599839.J4HZQ8"/>
<dbReference type="RefSeq" id="XP_012183935.1">
    <property type="nucleotide sequence ID" value="XM_012328545.1"/>
</dbReference>
<dbReference type="CDD" id="cd12168">
    <property type="entry name" value="Mand_dh_like"/>
    <property type="match status" value="1"/>
</dbReference>
<dbReference type="AlphaFoldDB" id="J4HZQ8"/>
<name>J4HZQ8_9APHY</name>